<dbReference type="OrthoDB" id="6078784at2759"/>
<dbReference type="EMBL" id="CAJPWZ010001877">
    <property type="protein sequence ID" value="CAG2226190.1"/>
    <property type="molecule type" value="Genomic_DNA"/>
</dbReference>
<evidence type="ECO:0000313" key="2">
    <source>
        <dbReference type="Proteomes" id="UP000683360"/>
    </source>
</evidence>
<protein>
    <submittedName>
        <fullName evidence="1">Uncharacterized protein</fullName>
    </submittedName>
</protein>
<dbReference type="Proteomes" id="UP000683360">
    <property type="component" value="Unassembled WGS sequence"/>
</dbReference>
<comment type="caution">
    <text evidence="1">The sequence shown here is derived from an EMBL/GenBank/DDBJ whole genome shotgun (WGS) entry which is preliminary data.</text>
</comment>
<accession>A0A8S3SX62</accession>
<sequence>MYFNQPELNNFIILYPPALVNILRSFVTDEIFWPEDETLRKILRNMTDTGKIYKEDLLKLWQQKSFHTHIPDDDFKEFVIQVLIHLDVLVLPKRYSGKSNVHVDYYLVPCTVKEKMQMSFLDDKSFSNRTISLVYRLQQSSIPSALSFKLIGAISGIWPIKELNDCPLLYHCSAVLCVDGQTELRIIVEDKRVIIYLTHELSKHFISPNIAASIQECLTLTLEAVLTFYLSSVGKSYRKMNVSNLFQIEIGEICDRSPCVVSISKAVNALNWVCDKGINHDTKCSRLWFFDKAQKECQSNCTGLDKTVLTKSPTDKHLARLAKQLSINKCKELVLYLGIEETEWEEIEYVYHKQPLIMKFMALKEQPSKSFNDLLKAQEDIKDGRHLLCKVLREDTGLVDIADVRLQEIPHDDVLNGLSKHLGNCAILLGIELGITITSIDETMTRHP</sequence>
<name>A0A8S3SX62_MYTED</name>
<evidence type="ECO:0000313" key="1">
    <source>
        <dbReference type="EMBL" id="CAG2226190.1"/>
    </source>
</evidence>
<gene>
    <name evidence="1" type="ORF">MEDL_39286</name>
</gene>
<reference evidence="1" key="1">
    <citation type="submission" date="2021-03" db="EMBL/GenBank/DDBJ databases">
        <authorList>
            <person name="Bekaert M."/>
        </authorList>
    </citation>
    <scope>NUCLEOTIDE SEQUENCE</scope>
</reference>
<dbReference type="AlphaFoldDB" id="A0A8S3SX62"/>
<keyword evidence="2" id="KW-1185">Reference proteome</keyword>
<organism evidence="1 2">
    <name type="scientific">Mytilus edulis</name>
    <name type="common">Blue mussel</name>
    <dbReference type="NCBI Taxonomy" id="6550"/>
    <lineage>
        <taxon>Eukaryota</taxon>
        <taxon>Metazoa</taxon>
        <taxon>Spiralia</taxon>
        <taxon>Lophotrochozoa</taxon>
        <taxon>Mollusca</taxon>
        <taxon>Bivalvia</taxon>
        <taxon>Autobranchia</taxon>
        <taxon>Pteriomorphia</taxon>
        <taxon>Mytilida</taxon>
        <taxon>Mytiloidea</taxon>
        <taxon>Mytilidae</taxon>
        <taxon>Mytilinae</taxon>
        <taxon>Mytilus</taxon>
    </lineage>
</organism>
<dbReference type="Gene3D" id="1.10.533.10">
    <property type="entry name" value="Death Domain, Fas"/>
    <property type="match status" value="1"/>
</dbReference>
<dbReference type="InterPro" id="IPR011029">
    <property type="entry name" value="DEATH-like_dom_sf"/>
</dbReference>
<proteinExistence type="predicted"/>